<dbReference type="AlphaFoldDB" id="A0A5C8NK52"/>
<keyword evidence="1" id="KW-0812">Transmembrane</keyword>
<dbReference type="EMBL" id="VDUX01000003">
    <property type="protein sequence ID" value="TXL61476.1"/>
    <property type="molecule type" value="Genomic_DNA"/>
</dbReference>
<dbReference type="RefSeq" id="WP_147685783.1">
    <property type="nucleotide sequence ID" value="NZ_VDUX01000003.1"/>
</dbReference>
<reference evidence="2 3" key="1">
    <citation type="submission" date="2019-06" db="EMBL/GenBank/DDBJ databases">
        <title>Aeromicrobium sp. nov., isolated from a maize field.</title>
        <authorList>
            <person name="Lin S.-Y."/>
            <person name="Tsai C.-F."/>
            <person name="Young C.-C."/>
        </authorList>
    </citation>
    <scope>NUCLEOTIDE SEQUENCE [LARGE SCALE GENOMIC DNA]</scope>
    <source>
        <strain evidence="2 3">CC-CFT486</strain>
    </source>
</reference>
<keyword evidence="1" id="KW-1133">Transmembrane helix</keyword>
<keyword evidence="3" id="KW-1185">Reference proteome</keyword>
<feature type="transmembrane region" description="Helical" evidence="1">
    <location>
        <begin position="41"/>
        <end position="59"/>
    </location>
</feature>
<dbReference type="InterPro" id="IPR022062">
    <property type="entry name" value="DUF3618"/>
</dbReference>
<evidence type="ECO:0000313" key="2">
    <source>
        <dbReference type="EMBL" id="TXL61476.1"/>
    </source>
</evidence>
<evidence type="ECO:0000256" key="1">
    <source>
        <dbReference type="SAM" id="Phobius"/>
    </source>
</evidence>
<name>A0A5C8NK52_9ACTN</name>
<dbReference type="Pfam" id="PF12277">
    <property type="entry name" value="DUF3618"/>
    <property type="match status" value="1"/>
</dbReference>
<accession>A0A5C8NK52</accession>
<keyword evidence="1" id="KW-0472">Membrane</keyword>
<protein>
    <submittedName>
        <fullName evidence="2">DUF3618 domain-containing protein</fullName>
    </submittedName>
</protein>
<evidence type="ECO:0000313" key="3">
    <source>
        <dbReference type="Proteomes" id="UP000321571"/>
    </source>
</evidence>
<comment type="caution">
    <text evidence="2">The sequence shown here is derived from an EMBL/GenBank/DDBJ whole genome shotgun (WGS) entry which is preliminary data.</text>
</comment>
<sequence length="63" mass="6884">MTHAATTDELVDDIERTREQLGETIDALSAKLDAKAAARRHWPELAVAGATLLGLVIVWKRMG</sequence>
<proteinExistence type="predicted"/>
<dbReference type="Proteomes" id="UP000321571">
    <property type="component" value="Unassembled WGS sequence"/>
</dbReference>
<organism evidence="2 3">
    <name type="scientific">Aeromicrobium terrae</name>
    <dbReference type="NCBI Taxonomy" id="2498846"/>
    <lineage>
        <taxon>Bacteria</taxon>
        <taxon>Bacillati</taxon>
        <taxon>Actinomycetota</taxon>
        <taxon>Actinomycetes</taxon>
        <taxon>Propionibacteriales</taxon>
        <taxon>Nocardioidaceae</taxon>
        <taxon>Aeromicrobium</taxon>
    </lineage>
</organism>
<gene>
    <name evidence="2" type="ORF">FHP06_08605</name>
</gene>